<dbReference type="SUPFAM" id="SSF52540">
    <property type="entry name" value="P-loop containing nucleoside triphosphate hydrolases"/>
    <property type="match status" value="1"/>
</dbReference>
<gene>
    <name evidence="1" type="ORF">S01H4_61621</name>
</gene>
<reference evidence="1" key="1">
    <citation type="journal article" date="2014" name="Front. Microbiol.">
        <title>High frequency of phylogenetically diverse reductive dehalogenase-homologous genes in deep subseafloor sedimentary metagenomes.</title>
        <authorList>
            <person name="Kawai M."/>
            <person name="Futagami T."/>
            <person name="Toyoda A."/>
            <person name="Takaki Y."/>
            <person name="Nishi S."/>
            <person name="Hori S."/>
            <person name="Arai W."/>
            <person name="Tsubouchi T."/>
            <person name="Morono Y."/>
            <person name="Uchiyama I."/>
            <person name="Ito T."/>
            <person name="Fujiyama A."/>
            <person name="Inagaki F."/>
            <person name="Takami H."/>
        </authorList>
    </citation>
    <scope>NUCLEOTIDE SEQUENCE</scope>
    <source>
        <strain evidence="1">Expedition CK06-06</strain>
    </source>
</reference>
<feature type="non-terminal residue" evidence="1">
    <location>
        <position position="1"/>
    </location>
</feature>
<name>X1E5E1_9ZZZZ</name>
<accession>X1E5E1</accession>
<dbReference type="EMBL" id="BART01036581">
    <property type="protein sequence ID" value="GAH12404.1"/>
    <property type="molecule type" value="Genomic_DNA"/>
</dbReference>
<comment type="caution">
    <text evidence="1">The sequence shown here is derived from an EMBL/GenBank/DDBJ whole genome shotgun (WGS) entry which is preliminary data.</text>
</comment>
<dbReference type="InterPro" id="IPR027417">
    <property type="entry name" value="P-loop_NTPase"/>
</dbReference>
<dbReference type="AlphaFoldDB" id="X1E5E1"/>
<protein>
    <submittedName>
        <fullName evidence="1">Uncharacterized protein</fullName>
    </submittedName>
</protein>
<proteinExistence type="predicted"/>
<dbReference type="Gene3D" id="3.40.50.300">
    <property type="entry name" value="P-loop containing nucleotide triphosphate hydrolases"/>
    <property type="match status" value="1"/>
</dbReference>
<evidence type="ECO:0000313" key="1">
    <source>
        <dbReference type="EMBL" id="GAH12404.1"/>
    </source>
</evidence>
<sequence length="64" mass="7524">NKQDLPIKFAPEDFLYDIKANKYKNINSMFTSAKHGEGILDCFETILQLILKKYYKNKLINIIN</sequence>
<organism evidence="1">
    <name type="scientific">marine sediment metagenome</name>
    <dbReference type="NCBI Taxonomy" id="412755"/>
    <lineage>
        <taxon>unclassified sequences</taxon>
        <taxon>metagenomes</taxon>
        <taxon>ecological metagenomes</taxon>
    </lineage>
</organism>